<dbReference type="PANTHER" id="PTHR43005">
    <property type="entry name" value="BLR7065 PROTEIN"/>
    <property type="match status" value="1"/>
</dbReference>
<keyword evidence="4 7" id="KW-0812">Transmembrane</keyword>
<protein>
    <submittedName>
        <fullName evidence="9">Carbohydrate ABC transporter membrane protein 1 (CUT1 family)</fullName>
    </submittedName>
</protein>
<dbReference type="Gene3D" id="1.10.3720.10">
    <property type="entry name" value="MetI-like"/>
    <property type="match status" value="1"/>
</dbReference>
<evidence type="ECO:0000313" key="9">
    <source>
        <dbReference type="EMBL" id="TQL85627.1"/>
    </source>
</evidence>
<dbReference type="GO" id="GO:0005886">
    <property type="term" value="C:plasma membrane"/>
    <property type="evidence" value="ECO:0007669"/>
    <property type="project" value="UniProtKB-SubCell"/>
</dbReference>
<evidence type="ECO:0000259" key="8">
    <source>
        <dbReference type="PROSITE" id="PS50928"/>
    </source>
</evidence>
<evidence type="ECO:0000256" key="5">
    <source>
        <dbReference type="ARBA" id="ARBA00022989"/>
    </source>
</evidence>
<dbReference type="InterPro" id="IPR000515">
    <property type="entry name" value="MetI-like"/>
</dbReference>
<accession>A0A543BLB6</accession>
<feature type="transmembrane region" description="Helical" evidence="7">
    <location>
        <begin position="207"/>
        <end position="227"/>
    </location>
</feature>
<keyword evidence="10" id="KW-1185">Reference proteome</keyword>
<dbReference type="AlphaFoldDB" id="A0A543BLB6"/>
<evidence type="ECO:0000256" key="3">
    <source>
        <dbReference type="ARBA" id="ARBA00022475"/>
    </source>
</evidence>
<name>A0A543BLB6_9MICO</name>
<evidence type="ECO:0000256" key="7">
    <source>
        <dbReference type="RuleBase" id="RU363032"/>
    </source>
</evidence>
<keyword evidence="5 7" id="KW-1133">Transmembrane helix</keyword>
<feature type="transmembrane region" description="Helical" evidence="7">
    <location>
        <begin position="137"/>
        <end position="156"/>
    </location>
</feature>
<dbReference type="PANTHER" id="PTHR43005:SF1">
    <property type="entry name" value="SPERMIDINE_PUTRESCINE TRANSPORT SYSTEM PERMEASE PROTEIN"/>
    <property type="match status" value="1"/>
</dbReference>
<organism evidence="9 10">
    <name type="scientific">Microbacterium saperdae</name>
    <dbReference type="NCBI Taxonomy" id="69368"/>
    <lineage>
        <taxon>Bacteria</taxon>
        <taxon>Bacillati</taxon>
        <taxon>Actinomycetota</taxon>
        <taxon>Actinomycetes</taxon>
        <taxon>Micrococcales</taxon>
        <taxon>Microbacteriaceae</taxon>
        <taxon>Microbacterium</taxon>
    </lineage>
</organism>
<dbReference type="Pfam" id="PF00528">
    <property type="entry name" value="BPD_transp_1"/>
    <property type="match status" value="1"/>
</dbReference>
<keyword evidence="6 7" id="KW-0472">Membrane</keyword>
<dbReference type="RefSeq" id="WP_141871560.1">
    <property type="nucleotide sequence ID" value="NZ_VFOX01000001.1"/>
</dbReference>
<comment type="subcellular location">
    <subcellularLocation>
        <location evidence="1 7">Cell membrane</location>
        <topology evidence="1 7">Multi-pass membrane protein</topology>
    </subcellularLocation>
</comment>
<dbReference type="GO" id="GO:0055085">
    <property type="term" value="P:transmembrane transport"/>
    <property type="evidence" value="ECO:0007669"/>
    <property type="project" value="InterPro"/>
</dbReference>
<evidence type="ECO:0000256" key="1">
    <source>
        <dbReference type="ARBA" id="ARBA00004651"/>
    </source>
</evidence>
<feature type="transmembrane region" description="Helical" evidence="7">
    <location>
        <begin position="168"/>
        <end position="187"/>
    </location>
</feature>
<dbReference type="CDD" id="cd06261">
    <property type="entry name" value="TM_PBP2"/>
    <property type="match status" value="1"/>
</dbReference>
<evidence type="ECO:0000256" key="4">
    <source>
        <dbReference type="ARBA" id="ARBA00022692"/>
    </source>
</evidence>
<dbReference type="InterPro" id="IPR035906">
    <property type="entry name" value="MetI-like_sf"/>
</dbReference>
<evidence type="ECO:0000313" key="10">
    <source>
        <dbReference type="Proteomes" id="UP000317209"/>
    </source>
</evidence>
<comment type="similarity">
    <text evidence="7">Belongs to the binding-protein-dependent transport system permease family.</text>
</comment>
<evidence type="ECO:0000256" key="2">
    <source>
        <dbReference type="ARBA" id="ARBA00022448"/>
    </source>
</evidence>
<gene>
    <name evidence="9" type="ORF">FB560_1252</name>
</gene>
<feature type="domain" description="ABC transmembrane type-1" evidence="8">
    <location>
        <begin position="74"/>
        <end position="288"/>
    </location>
</feature>
<reference evidence="9 10" key="1">
    <citation type="submission" date="2019-06" db="EMBL/GenBank/DDBJ databases">
        <title>Sequencing the genomes of 1000 actinobacteria strains.</title>
        <authorList>
            <person name="Klenk H.-P."/>
        </authorList>
    </citation>
    <scope>NUCLEOTIDE SEQUENCE [LARGE SCALE GENOMIC DNA]</scope>
    <source>
        <strain evidence="9 10">DSM 20169</strain>
    </source>
</reference>
<keyword evidence="3" id="KW-1003">Cell membrane</keyword>
<proteinExistence type="inferred from homology"/>
<keyword evidence="2 7" id="KW-0813">Transport</keyword>
<dbReference type="PROSITE" id="PS50928">
    <property type="entry name" value="ABC_TM1"/>
    <property type="match status" value="1"/>
</dbReference>
<feature type="transmembrane region" description="Helical" evidence="7">
    <location>
        <begin position="269"/>
        <end position="290"/>
    </location>
</feature>
<dbReference type="EMBL" id="VFOX01000001">
    <property type="protein sequence ID" value="TQL85627.1"/>
    <property type="molecule type" value="Genomic_DNA"/>
</dbReference>
<sequence length="306" mass="33376">MPRTARRPLRRSSRALGFTMTLPALVLMLLFLLWPIFTAADYSTTSASGFGDKQRVGAENYARALTDPGLYAAFGRNIVFAAIVVFFSIAIGFVIAYFLFLRVAGWRFLQLLVMIPYIMPLVVTALLWQCMLEPENGLVNTALRSVGLGVWAGPWLTGEGTALGSVSLVQIWVTIPFAMLLIFGAMISLPGEVMEAAKLDGAGHPTIMLRVVLPMVRPTIVLVAFILTVQLFRSFDLVYLLTHGGPVGATTIATLYVFIQGFVNNEYGYANALGLVIGVVLVLVALLPVLRNRAAARLIARRKVDK</sequence>
<dbReference type="SUPFAM" id="SSF161098">
    <property type="entry name" value="MetI-like"/>
    <property type="match status" value="1"/>
</dbReference>
<feature type="transmembrane region" description="Helical" evidence="7">
    <location>
        <begin position="108"/>
        <end position="131"/>
    </location>
</feature>
<feature type="transmembrane region" description="Helical" evidence="7">
    <location>
        <begin position="78"/>
        <end position="101"/>
    </location>
</feature>
<evidence type="ECO:0000256" key="6">
    <source>
        <dbReference type="ARBA" id="ARBA00023136"/>
    </source>
</evidence>
<comment type="caution">
    <text evidence="9">The sequence shown here is derived from an EMBL/GenBank/DDBJ whole genome shotgun (WGS) entry which is preliminary data.</text>
</comment>
<dbReference type="OrthoDB" id="145927at2"/>
<feature type="transmembrane region" description="Helical" evidence="7">
    <location>
        <begin position="239"/>
        <end position="263"/>
    </location>
</feature>
<dbReference type="Proteomes" id="UP000317209">
    <property type="component" value="Unassembled WGS sequence"/>
</dbReference>